<evidence type="ECO:0008006" key="3">
    <source>
        <dbReference type="Google" id="ProtNLM"/>
    </source>
</evidence>
<dbReference type="RefSeq" id="WP_160732136.1">
    <property type="nucleotide sequence ID" value="NZ_WTYO01000001.1"/>
</dbReference>
<reference evidence="1 2" key="1">
    <citation type="submission" date="2019-12" db="EMBL/GenBank/DDBJ databases">
        <title>Genomic-based taxomic classification of the family Erythrobacteraceae.</title>
        <authorList>
            <person name="Xu L."/>
        </authorList>
    </citation>
    <scope>NUCLEOTIDE SEQUENCE [LARGE SCALE GENOMIC DNA]</scope>
    <source>
        <strain evidence="1 2">H32</strain>
    </source>
</reference>
<dbReference type="Gene3D" id="1.25.40.10">
    <property type="entry name" value="Tetratricopeptide repeat domain"/>
    <property type="match status" value="1"/>
</dbReference>
<evidence type="ECO:0000313" key="1">
    <source>
        <dbReference type="EMBL" id="MXO67486.1"/>
    </source>
</evidence>
<gene>
    <name evidence="1" type="ORF">GRI72_01395</name>
</gene>
<organism evidence="1 2">
    <name type="scientific">Pelagerythrobacter marinus</name>
    <dbReference type="NCBI Taxonomy" id="538382"/>
    <lineage>
        <taxon>Bacteria</taxon>
        <taxon>Pseudomonadati</taxon>
        <taxon>Pseudomonadota</taxon>
        <taxon>Alphaproteobacteria</taxon>
        <taxon>Sphingomonadales</taxon>
        <taxon>Erythrobacteraceae</taxon>
        <taxon>Pelagerythrobacter</taxon>
    </lineage>
</organism>
<keyword evidence="2" id="KW-1185">Reference proteome</keyword>
<dbReference type="SUPFAM" id="SSF48452">
    <property type="entry name" value="TPR-like"/>
    <property type="match status" value="1"/>
</dbReference>
<comment type="caution">
    <text evidence="1">The sequence shown here is derived from an EMBL/GenBank/DDBJ whole genome shotgun (WGS) entry which is preliminary data.</text>
</comment>
<protein>
    <recommendedName>
        <fullName evidence="3">Tetratricopeptide repeat protein</fullName>
    </recommendedName>
</protein>
<name>A0ABW9URI7_9SPHN</name>
<sequence length="119" mass="12791">MAIGSVIAGLLMSTQAGVAPEVGYDELVANRNEAAIEVLEESAIESDDPARLINLGIAYARAGREDDARAMFRAAARSETGLRLEVAGGDWVDSRDLARRALRMLEQGEFAPASRVTMR</sequence>
<dbReference type="EMBL" id="WTYO01000001">
    <property type="protein sequence ID" value="MXO67486.1"/>
    <property type="molecule type" value="Genomic_DNA"/>
</dbReference>
<dbReference type="InterPro" id="IPR011990">
    <property type="entry name" value="TPR-like_helical_dom_sf"/>
</dbReference>
<accession>A0ABW9URI7</accession>
<dbReference type="Proteomes" id="UP000444401">
    <property type="component" value="Unassembled WGS sequence"/>
</dbReference>
<proteinExistence type="predicted"/>
<evidence type="ECO:0000313" key="2">
    <source>
        <dbReference type="Proteomes" id="UP000444401"/>
    </source>
</evidence>